<dbReference type="Pfam" id="PF03372">
    <property type="entry name" value="Exo_endo_phos"/>
    <property type="match status" value="1"/>
</dbReference>
<dbReference type="EMBL" id="JBHRTP010000040">
    <property type="protein sequence ID" value="MFC3108936.1"/>
    <property type="molecule type" value="Genomic_DNA"/>
</dbReference>
<dbReference type="GO" id="GO:0004519">
    <property type="term" value="F:endonuclease activity"/>
    <property type="evidence" value="ECO:0007669"/>
    <property type="project" value="UniProtKB-KW"/>
</dbReference>
<keyword evidence="2" id="KW-0378">Hydrolase</keyword>
<organism evidence="2 3">
    <name type="scientific">Undibacterium arcticum</name>
    <dbReference type="NCBI Taxonomy" id="1762892"/>
    <lineage>
        <taxon>Bacteria</taxon>
        <taxon>Pseudomonadati</taxon>
        <taxon>Pseudomonadota</taxon>
        <taxon>Betaproteobacteria</taxon>
        <taxon>Burkholderiales</taxon>
        <taxon>Oxalobacteraceae</taxon>
        <taxon>Undibacterium</taxon>
    </lineage>
</organism>
<accession>A0ABV7F3R2</accession>
<proteinExistence type="predicted"/>
<protein>
    <submittedName>
        <fullName evidence="2">Endonuclease/exonuclease/phosphatase family protein</fullName>
    </submittedName>
</protein>
<name>A0ABV7F3R2_9BURK</name>
<dbReference type="SUPFAM" id="SSF56219">
    <property type="entry name" value="DNase I-like"/>
    <property type="match status" value="1"/>
</dbReference>
<comment type="caution">
    <text evidence="2">The sequence shown here is derived from an EMBL/GenBank/DDBJ whole genome shotgun (WGS) entry which is preliminary data.</text>
</comment>
<keyword evidence="3" id="KW-1185">Reference proteome</keyword>
<keyword evidence="2" id="KW-0255">Endonuclease</keyword>
<dbReference type="Gene3D" id="3.60.10.10">
    <property type="entry name" value="Endonuclease/exonuclease/phosphatase"/>
    <property type="match status" value="1"/>
</dbReference>
<evidence type="ECO:0000259" key="1">
    <source>
        <dbReference type="Pfam" id="PF03372"/>
    </source>
</evidence>
<dbReference type="InterPro" id="IPR005135">
    <property type="entry name" value="Endo/exonuclease/phosphatase"/>
</dbReference>
<keyword evidence="2" id="KW-0540">Nuclease</keyword>
<gene>
    <name evidence="2" type="ORF">ACFOFO_13370</name>
</gene>
<dbReference type="PANTHER" id="PTHR14859">
    <property type="entry name" value="CALCOFLUOR WHITE HYPERSENSITIVE PROTEIN PRECURSOR"/>
    <property type="match status" value="1"/>
</dbReference>
<sequence length="283" mass="30913">MKLITWNIQWGCGADGRVDLDRIVAHARQLGDFDVLCLQEVSAAYPELAGCDGSDQFQGLTARLPGYTAVAGVATDTPHSSGGRRSFGNMIFSRLPVLQVFRHLLPWPAEPGVLSMQRLALEATLETPLGLVRVTTTHLEYYSALQRAAQVERLRELHREAVAQAHTARPGDASDGAFCSLQRAAAAILTGDCNFCPEALERTRLCAPIDEATPPYCDAWEIVHPGQPHVPTVGLYDKVQWPGPPFTFDFVFVSEDLAPRVRDLQVDCASDASDHQPVLLELG</sequence>
<feature type="domain" description="Endonuclease/exonuclease/phosphatase" evidence="1">
    <location>
        <begin position="4"/>
        <end position="275"/>
    </location>
</feature>
<evidence type="ECO:0000313" key="2">
    <source>
        <dbReference type="EMBL" id="MFC3108936.1"/>
    </source>
</evidence>
<dbReference type="Proteomes" id="UP001595530">
    <property type="component" value="Unassembled WGS sequence"/>
</dbReference>
<dbReference type="RefSeq" id="WP_390331761.1">
    <property type="nucleotide sequence ID" value="NZ_JBHRTP010000040.1"/>
</dbReference>
<dbReference type="InterPro" id="IPR036691">
    <property type="entry name" value="Endo/exonu/phosph_ase_sf"/>
</dbReference>
<reference evidence="3" key="1">
    <citation type="journal article" date="2019" name="Int. J. Syst. Evol. Microbiol.">
        <title>The Global Catalogue of Microorganisms (GCM) 10K type strain sequencing project: providing services to taxonomists for standard genome sequencing and annotation.</title>
        <authorList>
            <consortium name="The Broad Institute Genomics Platform"/>
            <consortium name="The Broad Institute Genome Sequencing Center for Infectious Disease"/>
            <person name="Wu L."/>
            <person name="Ma J."/>
        </authorList>
    </citation>
    <scope>NUCLEOTIDE SEQUENCE [LARGE SCALE GENOMIC DNA]</scope>
    <source>
        <strain evidence="3">KCTC 42986</strain>
    </source>
</reference>
<dbReference type="InterPro" id="IPR051916">
    <property type="entry name" value="GPI-anchor_lipid_remodeler"/>
</dbReference>
<dbReference type="PANTHER" id="PTHR14859:SF0">
    <property type="entry name" value="ENDONUCLEASE_EXONUCLEASE_PHOSPHATASE FAMILY PROTEIN, EXPRESSED"/>
    <property type="match status" value="1"/>
</dbReference>
<evidence type="ECO:0000313" key="3">
    <source>
        <dbReference type="Proteomes" id="UP001595530"/>
    </source>
</evidence>